<accession>A0ABV8JKZ1</accession>
<dbReference type="RefSeq" id="WP_192461060.1">
    <property type="nucleotide sequence ID" value="NZ_JACYFJ010000001.1"/>
</dbReference>
<evidence type="ECO:0000313" key="2">
    <source>
        <dbReference type="Proteomes" id="UP001595814"/>
    </source>
</evidence>
<reference evidence="2" key="1">
    <citation type="journal article" date="2019" name="Int. J. Syst. Evol. Microbiol.">
        <title>The Global Catalogue of Microorganisms (GCM) 10K type strain sequencing project: providing services to taxonomists for standard genome sequencing and annotation.</title>
        <authorList>
            <consortium name="The Broad Institute Genomics Platform"/>
            <consortium name="The Broad Institute Genome Sequencing Center for Infectious Disease"/>
            <person name="Wu L."/>
            <person name="Ma J."/>
        </authorList>
    </citation>
    <scope>NUCLEOTIDE SEQUENCE [LARGE SCALE GENOMIC DNA]</scope>
    <source>
        <strain evidence="2">CECT 7477</strain>
    </source>
</reference>
<dbReference type="Proteomes" id="UP001595814">
    <property type="component" value="Unassembled WGS sequence"/>
</dbReference>
<comment type="caution">
    <text evidence="1">The sequence shown here is derived from an EMBL/GenBank/DDBJ whole genome shotgun (WGS) entry which is preliminary data.</text>
</comment>
<keyword evidence="2" id="KW-1185">Reference proteome</keyword>
<sequence>MGSVNPSQVGNGSWDYIAAINYGFTYLNWGISTIANYTFKTETQRVSVRKPIELWHQRL</sequence>
<organism evidence="1 2">
    <name type="scientific">Euzebyella saccharophila</name>
    <dbReference type="NCBI Taxonomy" id="679664"/>
    <lineage>
        <taxon>Bacteria</taxon>
        <taxon>Pseudomonadati</taxon>
        <taxon>Bacteroidota</taxon>
        <taxon>Flavobacteriia</taxon>
        <taxon>Flavobacteriales</taxon>
        <taxon>Flavobacteriaceae</taxon>
        <taxon>Euzebyella</taxon>
    </lineage>
</organism>
<name>A0ABV8JKZ1_9FLAO</name>
<evidence type="ECO:0000313" key="1">
    <source>
        <dbReference type="EMBL" id="MFC4095229.1"/>
    </source>
</evidence>
<gene>
    <name evidence="1" type="ORF">ACFOUT_05045</name>
</gene>
<protein>
    <submittedName>
        <fullName evidence="1">Uncharacterized protein</fullName>
    </submittedName>
</protein>
<proteinExistence type="predicted"/>
<dbReference type="EMBL" id="JBHSAW010000004">
    <property type="protein sequence ID" value="MFC4095229.1"/>
    <property type="molecule type" value="Genomic_DNA"/>
</dbReference>